<evidence type="ECO:0000256" key="1">
    <source>
        <dbReference type="SAM" id="MobiDB-lite"/>
    </source>
</evidence>
<dbReference type="CDD" id="cd04508">
    <property type="entry name" value="Tudor_SF"/>
    <property type="match status" value="1"/>
</dbReference>
<name>A0AAD3D378_9STRA</name>
<feature type="region of interest" description="Disordered" evidence="1">
    <location>
        <begin position="326"/>
        <end position="460"/>
    </location>
</feature>
<organism evidence="2 3">
    <name type="scientific">Chaetoceros tenuissimus</name>
    <dbReference type="NCBI Taxonomy" id="426638"/>
    <lineage>
        <taxon>Eukaryota</taxon>
        <taxon>Sar</taxon>
        <taxon>Stramenopiles</taxon>
        <taxon>Ochrophyta</taxon>
        <taxon>Bacillariophyta</taxon>
        <taxon>Coscinodiscophyceae</taxon>
        <taxon>Chaetocerotophycidae</taxon>
        <taxon>Chaetocerotales</taxon>
        <taxon>Chaetocerotaceae</taxon>
        <taxon>Chaetoceros</taxon>
    </lineage>
</organism>
<feature type="region of interest" description="Disordered" evidence="1">
    <location>
        <begin position="1"/>
        <end position="136"/>
    </location>
</feature>
<evidence type="ECO:0000313" key="2">
    <source>
        <dbReference type="EMBL" id="GFH55890.1"/>
    </source>
</evidence>
<evidence type="ECO:0000313" key="3">
    <source>
        <dbReference type="Proteomes" id="UP001054902"/>
    </source>
</evidence>
<feature type="compositionally biased region" description="Basic and acidic residues" evidence="1">
    <location>
        <begin position="450"/>
        <end position="460"/>
    </location>
</feature>
<feature type="compositionally biased region" description="Polar residues" evidence="1">
    <location>
        <begin position="69"/>
        <end position="92"/>
    </location>
</feature>
<feature type="compositionally biased region" description="Polar residues" evidence="1">
    <location>
        <begin position="42"/>
        <end position="53"/>
    </location>
</feature>
<protein>
    <submittedName>
        <fullName evidence="2">Uncharacterized protein</fullName>
    </submittedName>
</protein>
<feature type="compositionally biased region" description="Polar residues" evidence="1">
    <location>
        <begin position="343"/>
        <end position="352"/>
    </location>
</feature>
<feature type="compositionally biased region" description="Basic and acidic residues" evidence="1">
    <location>
        <begin position="326"/>
        <end position="341"/>
    </location>
</feature>
<feature type="compositionally biased region" description="Basic residues" evidence="1">
    <location>
        <begin position="8"/>
        <end position="18"/>
    </location>
</feature>
<feature type="compositionally biased region" description="Low complexity" evidence="1">
    <location>
        <begin position="21"/>
        <end position="35"/>
    </location>
</feature>
<accession>A0AAD3D378</accession>
<feature type="compositionally biased region" description="Low complexity" evidence="1">
    <location>
        <begin position="93"/>
        <end position="120"/>
    </location>
</feature>
<dbReference type="Gene3D" id="2.30.30.140">
    <property type="match status" value="1"/>
</dbReference>
<sequence>MASPKSSQIKKRTSHRGTKGSPSSKASPASSSSKSLLDYFSPSKNSLHSSPNTMAKRKRQNALEKLHPNTFQKDAASSPSKKQKKNASQNLVNSSSISNTNNISVSNSSTRSGSASKSTIATDESSKHNQSSSLENSSNFQMVLLPVKVKTKLTELANLLEDPKSIQTSEHIHLSANKVMGRKEVKKKAHKISLNIPSTESGISREHLHIFSIREPESCPKEGNKDPIEKITSLQKSFPEVGIENKSNSIFVIKARVQKNVLLQKELFEHVKVLEKKERIFLKVGDMIVMDAWKNSASAKGSTGTSHILKCCKYVYRLVGIRSTDDKKEDDKDAAVEKKPTGDQISSKNSLVENEIDGKPPARRSTRSVKPSVRSGEPKSVIDKRSIGKEGVKPSKRKTSSTVNEKESSSPYAGQSTKKGDPKTARKSSRAISSSVQSTSDSSISMPHHNNIDEHEPKEGEMYRVKYPMKDLFGKKHGCWFTTTATKVKKQGGSWLLTLQFGDGRITEKKYPHRDVDFLHAMNNDGKYYIVGANDEESRVGCDCNPSDLALGDFVECKYQDGDKWYAGRIAHIDEAENRVDVVYLEGFSYEVGVPCGKGMIRLLERASHQPLSWIDGAEIIDGKSYNFGHRVPKAKIVKIESDDEDLSPDDHFDMNFSSNLSCIMKRSNGEKETLPFTPVLRALFSSLRKQCKENLNNVISWPGHVTKKEMEIAYNPFPKLLITDICDSSQEKSTIEERSVITPKVGDRCRVRMTQVDIFNGKHEMYFIGSIGEVNQISSLNKYEVKILWDDKTEGMFLYPNHDFQLLRHDPSLGANAYVDANVMDSTEILWNSNPSELELGDLVDGYYQDGASDGRWWTGRIVTLRGKDKVDIAYLDGEVEAEIPRDSDKIRLSQRASENAASWLVGAEYDVTTTQNGRRKCTRVMEINECNEKKICLVRKPNGDVVNEDYSSVVSKLCVQLLESKEKDDLIRYWPNSNRTKKTTVKSEPVADITTRDEVMSEGTDDTYEVNIESLSLPSRDLSEDFGDLITCDFSEENIMRPSISDLNYSQTNFVWGNLNSNEPHVGFSLLSHMFEAWNMMPNKVLKEYLSDFLIRGPSQNNIEIHQTHRMELVFDYLHHFVNKQNDGDFTRDDKALPLVLHQLLPLANLGEPFPVEGDISSKRLKEATQKLQLAAKSLSFVAYCVEEEIKELCKGECVSLDNCSEYPYVSSIISSDIRKTLKETTKAMISLWTEHGHLYKAKEANCHKFTKEARECSNALGSLVSNISWILCEKEKEEFPRHACFVIRDVVDSAMNTTTYPKSETKRKLSKKDKDAFLKQMSLDFIFGLESQLSYDIQIMLAEMYGVSDEVALVLT</sequence>
<gene>
    <name evidence="2" type="ORF">CTEN210_12366</name>
</gene>
<reference evidence="2 3" key="1">
    <citation type="journal article" date="2021" name="Sci. Rep.">
        <title>The genome of the diatom Chaetoceros tenuissimus carries an ancient integrated fragment of an extant virus.</title>
        <authorList>
            <person name="Hongo Y."/>
            <person name="Kimura K."/>
            <person name="Takaki Y."/>
            <person name="Yoshida Y."/>
            <person name="Baba S."/>
            <person name="Kobayashi G."/>
            <person name="Nagasaki K."/>
            <person name="Hano T."/>
            <person name="Tomaru Y."/>
        </authorList>
    </citation>
    <scope>NUCLEOTIDE SEQUENCE [LARGE SCALE GENOMIC DNA]</scope>
    <source>
        <strain evidence="2 3">NIES-3715</strain>
    </source>
</reference>
<dbReference type="EMBL" id="BLLK01000051">
    <property type="protein sequence ID" value="GFH55890.1"/>
    <property type="molecule type" value="Genomic_DNA"/>
</dbReference>
<dbReference type="Proteomes" id="UP001054902">
    <property type="component" value="Unassembled WGS sequence"/>
</dbReference>
<comment type="caution">
    <text evidence="2">The sequence shown here is derived from an EMBL/GenBank/DDBJ whole genome shotgun (WGS) entry which is preliminary data.</text>
</comment>
<proteinExistence type="predicted"/>
<feature type="compositionally biased region" description="Basic and acidic residues" evidence="1">
    <location>
        <begin position="376"/>
        <end position="393"/>
    </location>
</feature>
<keyword evidence="3" id="KW-1185">Reference proteome</keyword>
<feature type="compositionally biased region" description="Low complexity" evidence="1">
    <location>
        <begin position="433"/>
        <end position="445"/>
    </location>
</feature>